<evidence type="ECO:0000313" key="3">
    <source>
        <dbReference type="EMBL" id="VAX27658.1"/>
    </source>
</evidence>
<proteinExistence type="predicted"/>
<dbReference type="EMBL" id="UOGG01000037">
    <property type="protein sequence ID" value="VAX27658.1"/>
    <property type="molecule type" value="Genomic_DNA"/>
</dbReference>
<reference evidence="3" key="1">
    <citation type="submission" date="2018-06" db="EMBL/GenBank/DDBJ databases">
        <authorList>
            <person name="Zhirakovskaya E."/>
        </authorList>
    </citation>
    <scope>NUCLEOTIDE SEQUENCE</scope>
</reference>
<dbReference type="Gene3D" id="3.40.50.1110">
    <property type="entry name" value="SGNH hydrolase"/>
    <property type="match status" value="1"/>
</dbReference>
<dbReference type="SUPFAM" id="SSF52266">
    <property type="entry name" value="SGNH hydrolase"/>
    <property type="match status" value="1"/>
</dbReference>
<evidence type="ECO:0000256" key="1">
    <source>
        <dbReference type="SAM" id="Phobius"/>
    </source>
</evidence>
<dbReference type="InterPro" id="IPR051532">
    <property type="entry name" value="Ester_Hydrolysis_Enzymes"/>
</dbReference>
<dbReference type="EC" id="3.1.1.2" evidence="3"/>
<dbReference type="GO" id="GO:0004064">
    <property type="term" value="F:arylesterase activity"/>
    <property type="evidence" value="ECO:0007669"/>
    <property type="project" value="UniProtKB-EC"/>
</dbReference>
<keyword evidence="3" id="KW-0378">Hydrolase</keyword>
<evidence type="ECO:0000259" key="2">
    <source>
        <dbReference type="Pfam" id="PF13472"/>
    </source>
</evidence>
<dbReference type="CDD" id="cd01822">
    <property type="entry name" value="Lysophospholipase_L1_like"/>
    <property type="match status" value="1"/>
</dbReference>
<dbReference type="GO" id="GO:0006629">
    <property type="term" value="P:lipid metabolic process"/>
    <property type="evidence" value="ECO:0007669"/>
    <property type="project" value="InterPro"/>
</dbReference>
<keyword evidence="1" id="KW-0812">Transmembrane</keyword>
<feature type="domain" description="SGNH hydrolase-type esterase" evidence="2">
    <location>
        <begin position="45"/>
        <end position="206"/>
    </location>
</feature>
<feature type="transmembrane region" description="Helical" evidence="1">
    <location>
        <begin position="12"/>
        <end position="32"/>
    </location>
</feature>
<dbReference type="AlphaFoldDB" id="A0A3B1CUK6"/>
<name>A0A3B1CUK6_9ZZZZ</name>
<protein>
    <submittedName>
        <fullName evidence="3">Arylesterase</fullName>
        <ecNumber evidence="3">3.1.1.2</ecNumber>
    </submittedName>
</protein>
<sequence>MKNPTPCFSFLSFARLSAVGMGCAVFFFLAIIPELKGESPPVILAFGDSLTAGFGVADKENYPSRLQAILQQKGYPHRVVNAGVSGDTTAGGVRRISWLMKQKPEIVILALGANDGLRGLSIQEMHSNLKKIIEVCREHQAKVLLAGMKIPPNFGEEYSEEFVEVFVKLAQEFELHLLPFLLEGVAAKREYTQADGIHPLGSGYEIVAANVWEYLEPMLKRPGSAN</sequence>
<dbReference type="GO" id="GO:0004622">
    <property type="term" value="F:phosphatidylcholine lysophospholipase activity"/>
    <property type="evidence" value="ECO:0007669"/>
    <property type="project" value="TreeGrafter"/>
</dbReference>
<accession>A0A3B1CUK6</accession>
<dbReference type="PANTHER" id="PTHR30383:SF24">
    <property type="entry name" value="THIOESTERASE 1_PROTEASE 1_LYSOPHOSPHOLIPASE L1"/>
    <property type="match status" value="1"/>
</dbReference>
<dbReference type="InterPro" id="IPR013830">
    <property type="entry name" value="SGNH_hydro"/>
</dbReference>
<dbReference type="InterPro" id="IPR036514">
    <property type="entry name" value="SGNH_hydro_sf"/>
</dbReference>
<dbReference type="Pfam" id="PF13472">
    <property type="entry name" value="Lipase_GDSL_2"/>
    <property type="match status" value="1"/>
</dbReference>
<keyword evidence="1" id="KW-0472">Membrane</keyword>
<dbReference type="InterPro" id="IPR008265">
    <property type="entry name" value="Lipase_GDSL_AS"/>
</dbReference>
<gene>
    <name evidence="3" type="ORF">MNBD_NITROSPINAE05-1029</name>
</gene>
<dbReference type="PROSITE" id="PS01098">
    <property type="entry name" value="LIPASE_GDSL_SER"/>
    <property type="match status" value="1"/>
</dbReference>
<keyword evidence="1" id="KW-1133">Transmembrane helix</keyword>
<organism evidence="3">
    <name type="scientific">hydrothermal vent metagenome</name>
    <dbReference type="NCBI Taxonomy" id="652676"/>
    <lineage>
        <taxon>unclassified sequences</taxon>
        <taxon>metagenomes</taxon>
        <taxon>ecological metagenomes</taxon>
    </lineage>
</organism>
<dbReference type="PANTHER" id="PTHR30383">
    <property type="entry name" value="THIOESTERASE 1/PROTEASE 1/LYSOPHOSPHOLIPASE L1"/>
    <property type="match status" value="1"/>
</dbReference>